<reference evidence="13 14" key="1">
    <citation type="submission" date="2015-02" db="EMBL/GenBank/DDBJ databases">
        <title>Draft genome sequences of ten Microbacterium spp. with emphasis on heavy metal contaminated environments.</title>
        <authorList>
            <person name="Corretto E."/>
        </authorList>
    </citation>
    <scope>NUCLEOTIDE SEQUENCE [LARGE SCALE GENOMIC DNA]</scope>
    <source>
        <strain evidence="13 14">DSM 18659</strain>
    </source>
</reference>
<evidence type="ECO:0000313" key="14">
    <source>
        <dbReference type="Proteomes" id="UP000033451"/>
    </source>
</evidence>
<sequence length="549" mass="58637">MSTPSNLPPVLRPTHPPARSLRALAEVVDGEVRGLDGDVTIGGLTLATADLRPGEAFVAIRGVNRHGAEVATDAAARGAVAVITDAEGAEIAASAGLPIVVVDDPRARLGALSAWVYGTGADDDLPLLFATTGTNGKTSTSHLLEGILGQLGVTTGLSSTAERHIAGRVIVSRLTTPEASEFHALLALMREEGVEAVAVEVSAQALSRHRVDGLMFDIAGFTNLSHDHLDDYADMREYLEAKLELFRPERARQAVIALDSPYAAEVTSRSGVPFTTVGTPAIAADPALAASADWTVEILAERQDGTDFTLRGPEGRTLTTTVPTIGRHMAANAGLAIAMIHAAGYDWERIVAALDGRRIEAYLPGRTERVSGDRGPAVYVDFGHSPDAFEKTLAAVRHVTPGTVLMLFGADGDRDATKRHDMGRTAVEGSDILVITDHHPRRENPDTIRATLLEGARRARPDAEIHEYSPPERAIIEAVKLVGEGDAILWAGPGHQDYRDIRGVRTPYSARELARRALRDAGWPVPEPHWPVPYPTDTTPASDPERPAY</sequence>
<feature type="binding site" evidence="7">
    <location>
        <position position="46"/>
    </location>
    <ligand>
        <name>UDP-N-acetyl-alpha-D-muramoyl-L-alanyl-D-glutamate</name>
        <dbReference type="ChEBI" id="CHEBI:83900"/>
    </ligand>
</feature>
<keyword evidence="4 7" id="KW-0573">Peptidoglycan synthesis</keyword>
<feature type="domain" description="Mur ligase C-terminal" evidence="11">
    <location>
        <begin position="365"/>
        <end position="493"/>
    </location>
</feature>
<evidence type="ECO:0000259" key="11">
    <source>
        <dbReference type="Pfam" id="PF02875"/>
    </source>
</evidence>
<evidence type="ECO:0000256" key="8">
    <source>
        <dbReference type="RuleBase" id="RU004135"/>
    </source>
</evidence>
<keyword evidence="5 7" id="KW-0131">Cell cycle</keyword>
<dbReference type="Pfam" id="PF01225">
    <property type="entry name" value="Mur_ligase"/>
    <property type="match status" value="1"/>
</dbReference>
<feature type="region of interest" description="Disordered" evidence="9">
    <location>
        <begin position="522"/>
        <end position="549"/>
    </location>
</feature>
<evidence type="ECO:0000256" key="9">
    <source>
        <dbReference type="SAM" id="MobiDB-lite"/>
    </source>
</evidence>
<dbReference type="GO" id="GO:0005524">
    <property type="term" value="F:ATP binding"/>
    <property type="evidence" value="ECO:0007669"/>
    <property type="project" value="UniProtKB-UniRule"/>
</dbReference>
<evidence type="ECO:0000256" key="1">
    <source>
        <dbReference type="ARBA" id="ARBA00005898"/>
    </source>
</evidence>
<evidence type="ECO:0000259" key="12">
    <source>
        <dbReference type="Pfam" id="PF08245"/>
    </source>
</evidence>
<dbReference type="STRING" id="400772.RR49_00357"/>
<keyword evidence="7 13" id="KW-0436">Ligase</keyword>
<dbReference type="Pfam" id="PF02875">
    <property type="entry name" value="Mur_ligase_C"/>
    <property type="match status" value="1"/>
</dbReference>
<dbReference type="SUPFAM" id="SSF53244">
    <property type="entry name" value="MurD-like peptide ligases, peptide-binding domain"/>
    <property type="match status" value="1"/>
</dbReference>
<feature type="domain" description="Mur ligase central" evidence="12">
    <location>
        <begin position="132"/>
        <end position="339"/>
    </location>
</feature>
<dbReference type="SUPFAM" id="SSF63418">
    <property type="entry name" value="MurE/MurF N-terminal domain"/>
    <property type="match status" value="1"/>
</dbReference>
<proteinExistence type="inferred from homology"/>
<feature type="binding site" evidence="7">
    <location>
        <position position="48"/>
    </location>
    <ligand>
        <name>UDP-N-acetyl-alpha-D-muramoyl-L-alanyl-D-glutamate</name>
        <dbReference type="ChEBI" id="CHEBI:83900"/>
    </ligand>
</feature>
<feature type="binding site" evidence="7">
    <location>
        <position position="210"/>
    </location>
    <ligand>
        <name>UDP-N-acetyl-alpha-D-muramoyl-L-alanyl-D-glutamate</name>
        <dbReference type="ChEBI" id="CHEBI:83900"/>
    </ligand>
</feature>
<comment type="cofactor">
    <cofactor evidence="7">
        <name>Mg(2+)</name>
        <dbReference type="ChEBI" id="CHEBI:18420"/>
    </cofactor>
</comment>
<dbReference type="InterPro" id="IPR036615">
    <property type="entry name" value="Mur_ligase_C_dom_sf"/>
</dbReference>
<evidence type="ECO:0000256" key="6">
    <source>
        <dbReference type="ARBA" id="ARBA00023316"/>
    </source>
</evidence>
<dbReference type="NCBIfam" id="TIGR01085">
    <property type="entry name" value="murE"/>
    <property type="match status" value="1"/>
</dbReference>
<keyword evidence="7" id="KW-0547">Nucleotide-binding</keyword>
<accession>A0A0F0LXZ7</accession>
<feature type="modified residue" description="N6-carboxylysine" evidence="7">
    <location>
        <position position="242"/>
    </location>
</feature>
<dbReference type="OrthoDB" id="9800958at2"/>
<dbReference type="GO" id="GO:0071555">
    <property type="term" value="P:cell wall organization"/>
    <property type="evidence" value="ECO:0007669"/>
    <property type="project" value="UniProtKB-KW"/>
</dbReference>
<feature type="binding site" evidence="7">
    <location>
        <begin position="175"/>
        <end position="176"/>
    </location>
    <ligand>
        <name>UDP-N-acetyl-alpha-D-muramoyl-L-alanyl-D-glutamate</name>
        <dbReference type="ChEBI" id="CHEBI:83900"/>
    </ligand>
</feature>
<dbReference type="Proteomes" id="UP000033451">
    <property type="component" value="Unassembled WGS sequence"/>
</dbReference>
<dbReference type="InterPro" id="IPR013221">
    <property type="entry name" value="Mur_ligase_cen"/>
</dbReference>
<keyword evidence="7" id="KW-0460">Magnesium</keyword>
<evidence type="ECO:0000256" key="7">
    <source>
        <dbReference type="HAMAP-Rule" id="MF_00208"/>
    </source>
</evidence>
<keyword evidence="7" id="KW-0067">ATP-binding</keyword>
<feature type="domain" description="Mur ligase N-terminal catalytic" evidence="10">
    <location>
        <begin position="41"/>
        <end position="114"/>
    </location>
</feature>
<dbReference type="Gene3D" id="3.40.1390.10">
    <property type="entry name" value="MurE/MurF, N-terminal domain"/>
    <property type="match status" value="1"/>
</dbReference>
<organism evidence="13 14">
    <name type="scientific">Microbacterium ginsengisoli</name>
    <dbReference type="NCBI Taxonomy" id="400772"/>
    <lineage>
        <taxon>Bacteria</taxon>
        <taxon>Bacillati</taxon>
        <taxon>Actinomycetota</taxon>
        <taxon>Actinomycetes</taxon>
        <taxon>Micrococcales</taxon>
        <taxon>Microbacteriaceae</taxon>
        <taxon>Microbacterium</taxon>
    </lineage>
</organism>
<dbReference type="HAMAP" id="MF_00208">
    <property type="entry name" value="MurE"/>
    <property type="match status" value="1"/>
</dbReference>
<name>A0A0F0LXZ7_9MICO</name>
<comment type="function">
    <text evidence="7">Catalyzes the addition of an amino acid to the nucleotide precursor UDP-N-acetylmuramoyl-L-alanyl-D-glutamate (UMAG) in the biosynthesis of bacterial cell-wall peptidoglycan.</text>
</comment>
<dbReference type="InterPro" id="IPR000713">
    <property type="entry name" value="Mur_ligase_N"/>
</dbReference>
<dbReference type="EMBL" id="JYIY01000051">
    <property type="protein sequence ID" value="KJL41277.1"/>
    <property type="molecule type" value="Genomic_DNA"/>
</dbReference>
<dbReference type="Gene3D" id="3.40.1190.10">
    <property type="entry name" value="Mur-like, catalytic domain"/>
    <property type="match status" value="1"/>
</dbReference>
<dbReference type="InterPro" id="IPR035911">
    <property type="entry name" value="MurE/MurF_N"/>
</dbReference>
<dbReference type="SUPFAM" id="SSF53623">
    <property type="entry name" value="MurD-like peptide ligases, catalytic domain"/>
    <property type="match status" value="1"/>
</dbReference>
<feature type="binding site" evidence="7">
    <location>
        <position position="202"/>
    </location>
    <ligand>
        <name>UDP-N-acetyl-alpha-D-muramoyl-L-alanyl-D-glutamate</name>
        <dbReference type="ChEBI" id="CHEBI:83900"/>
    </ligand>
</feature>
<dbReference type="UniPathway" id="UPA00219"/>
<evidence type="ECO:0000259" key="10">
    <source>
        <dbReference type="Pfam" id="PF01225"/>
    </source>
</evidence>
<comment type="subcellular location">
    <subcellularLocation>
        <location evidence="7 8">Cytoplasm</location>
    </subcellularLocation>
</comment>
<dbReference type="GO" id="GO:0016881">
    <property type="term" value="F:acid-amino acid ligase activity"/>
    <property type="evidence" value="ECO:0007669"/>
    <property type="project" value="UniProtKB-UniRule"/>
</dbReference>
<evidence type="ECO:0000313" key="13">
    <source>
        <dbReference type="EMBL" id="KJL41277.1"/>
    </source>
</evidence>
<dbReference type="EC" id="6.3.2.-" evidence="7"/>
<keyword evidence="7" id="KW-0963">Cytoplasm</keyword>
<evidence type="ECO:0000256" key="2">
    <source>
        <dbReference type="ARBA" id="ARBA00022618"/>
    </source>
</evidence>
<comment type="caution">
    <text evidence="7">Lacks conserved residue(s) required for the propagation of feature annotation.</text>
</comment>
<dbReference type="GO" id="GO:0000287">
    <property type="term" value="F:magnesium ion binding"/>
    <property type="evidence" value="ECO:0007669"/>
    <property type="project" value="UniProtKB-UniRule"/>
</dbReference>
<dbReference type="PANTHER" id="PTHR23135">
    <property type="entry name" value="MUR LIGASE FAMILY MEMBER"/>
    <property type="match status" value="1"/>
</dbReference>
<dbReference type="InterPro" id="IPR005761">
    <property type="entry name" value="UDP-N-AcMur-Glu-dNH2Pim_ligase"/>
</dbReference>
<evidence type="ECO:0000256" key="5">
    <source>
        <dbReference type="ARBA" id="ARBA00023306"/>
    </source>
</evidence>
<dbReference type="PATRIC" id="fig|400772.4.peg.387"/>
<feature type="binding site" evidence="7">
    <location>
        <begin position="133"/>
        <end position="139"/>
    </location>
    <ligand>
        <name>ATP</name>
        <dbReference type="ChEBI" id="CHEBI:30616"/>
    </ligand>
</feature>
<keyword evidence="2 7" id="KW-0132">Cell division</keyword>
<evidence type="ECO:0000256" key="4">
    <source>
        <dbReference type="ARBA" id="ARBA00022984"/>
    </source>
</evidence>
<comment type="pathway">
    <text evidence="7 8">Cell wall biogenesis; peptidoglycan biosynthesis.</text>
</comment>
<keyword evidence="14" id="KW-1185">Reference proteome</keyword>
<dbReference type="Gene3D" id="3.90.190.20">
    <property type="entry name" value="Mur ligase, C-terminal domain"/>
    <property type="match status" value="1"/>
</dbReference>
<comment type="caution">
    <text evidence="13">The sequence shown here is derived from an EMBL/GenBank/DDBJ whole genome shotgun (WGS) entry which is preliminary data.</text>
</comment>
<dbReference type="GO" id="GO:0005737">
    <property type="term" value="C:cytoplasm"/>
    <property type="evidence" value="ECO:0007669"/>
    <property type="project" value="UniProtKB-SubCell"/>
</dbReference>
<dbReference type="GO" id="GO:0009252">
    <property type="term" value="P:peptidoglycan biosynthetic process"/>
    <property type="evidence" value="ECO:0007669"/>
    <property type="project" value="UniProtKB-UniRule"/>
</dbReference>
<dbReference type="GO" id="GO:0051301">
    <property type="term" value="P:cell division"/>
    <property type="evidence" value="ECO:0007669"/>
    <property type="project" value="UniProtKB-KW"/>
</dbReference>
<keyword evidence="3 7" id="KW-0133">Cell shape</keyword>
<dbReference type="InterPro" id="IPR036565">
    <property type="entry name" value="Mur-like_cat_sf"/>
</dbReference>
<dbReference type="PANTHER" id="PTHR23135:SF4">
    <property type="entry name" value="UDP-N-ACETYLMURAMOYL-L-ALANYL-D-GLUTAMATE--2,6-DIAMINOPIMELATE LIGASE MURE HOMOLOG, CHLOROPLASTIC"/>
    <property type="match status" value="1"/>
</dbReference>
<gene>
    <name evidence="7 13" type="primary">murE</name>
    <name evidence="13" type="ORF">RR49_00357</name>
</gene>
<keyword evidence="6 7" id="KW-0961">Cell wall biogenesis/degradation</keyword>
<feature type="compositionally biased region" description="Pro residues" evidence="9">
    <location>
        <begin position="525"/>
        <end position="534"/>
    </location>
</feature>
<dbReference type="GO" id="GO:0008360">
    <property type="term" value="P:regulation of cell shape"/>
    <property type="evidence" value="ECO:0007669"/>
    <property type="project" value="UniProtKB-KW"/>
</dbReference>
<evidence type="ECO:0000256" key="3">
    <source>
        <dbReference type="ARBA" id="ARBA00022960"/>
    </source>
</evidence>
<comment type="PTM">
    <text evidence="7">Carboxylation is probably crucial for Mg(2+) binding and, consequently, for the gamma-phosphate positioning of ATP.</text>
</comment>
<dbReference type="Pfam" id="PF08245">
    <property type="entry name" value="Mur_ligase_M"/>
    <property type="match status" value="1"/>
</dbReference>
<comment type="similarity">
    <text evidence="1 7">Belongs to the MurCDEF family. MurE subfamily.</text>
</comment>
<dbReference type="InterPro" id="IPR004101">
    <property type="entry name" value="Mur_ligase_C"/>
</dbReference>
<protein>
    <recommendedName>
        <fullName evidence="7">UDP-N-acetylmuramyl-tripeptide synthetase</fullName>
        <ecNumber evidence="7">6.3.2.-</ecNumber>
    </recommendedName>
    <alternativeName>
        <fullName evidence="7">UDP-MurNAc-tripeptide synthetase</fullName>
    </alternativeName>
</protein>
<dbReference type="AlphaFoldDB" id="A0A0F0LXZ7"/>
<dbReference type="RefSeq" id="WP_045246191.1">
    <property type="nucleotide sequence ID" value="NZ_JYIY01000051.1"/>
</dbReference>